<sequence>MINMTFYLSNALHLHHYLIMDIMGEKRIKKETKKPKQVKPKVIAAQPSTKGLEEKKKKIY</sequence>
<keyword evidence="2" id="KW-1185">Reference proteome</keyword>
<proteinExistence type="predicted"/>
<organism evidence="1 2">
    <name type="scientific">Dysgonomonas alginatilytica</name>
    <dbReference type="NCBI Taxonomy" id="1605892"/>
    <lineage>
        <taxon>Bacteria</taxon>
        <taxon>Pseudomonadati</taxon>
        <taxon>Bacteroidota</taxon>
        <taxon>Bacteroidia</taxon>
        <taxon>Bacteroidales</taxon>
        <taxon>Dysgonomonadaceae</taxon>
        <taxon>Dysgonomonas</taxon>
    </lineage>
</organism>
<protein>
    <submittedName>
        <fullName evidence="1">Uncharacterized protein</fullName>
    </submittedName>
</protein>
<dbReference type="Proteomes" id="UP000247973">
    <property type="component" value="Unassembled WGS sequence"/>
</dbReference>
<comment type="caution">
    <text evidence="1">The sequence shown here is derived from an EMBL/GenBank/DDBJ whole genome shotgun (WGS) entry which is preliminary data.</text>
</comment>
<reference evidence="1 2" key="1">
    <citation type="submission" date="2018-03" db="EMBL/GenBank/DDBJ databases">
        <title>Genomic Encyclopedia of Archaeal and Bacterial Type Strains, Phase II (KMG-II): from individual species to whole genera.</title>
        <authorList>
            <person name="Goeker M."/>
        </authorList>
    </citation>
    <scope>NUCLEOTIDE SEQUENCE [LARGE SCALE GENOMIC DNA]</scope>
    <source>
        <strain evidence="1 2">DSM 100214</strain>
    </source>
</reference>
<dbReference type="EMBL" id="QICL01000050">
    <property type="protein sequence ID" value="PXV58382.1"/>
    <property type="molecule type" value="Genomic_DNA"/>
</dbReference>
<gene>
    <name evidence="1" type="ORF">CLV62_1507</name>
</gene>
<evidence type="ECO:0000313" key="1">
    <source>
        <dbReference type="EMBL" id="PXV58382.1"/>
    </source>
</evidence>
<name>A0A2V3PK04_9BACT</name>
<accession>A0A2V3PK04</accession>
<evidence type="ECO:0000313" key="2">
    <source>
        <dbReference type="Proteomes" id="UP000247973"/>
    </source>
</evidence>
<dbReference type="AlphaFoldDB" id="A0A2V3PK04"/>